<keyword evidence="2" id="KW-1185">Reference proteome</keyword>
<comment type="caution">
    <text evidence="1">The sequence shown here is derived from an EMBL/GenBank/DDBJ whole genome shotgun (WGS) entry which is preliminary data.</text>
</comment>
<dbReference type="InterPro" id="IPR040198">
    <property type="entry name" value="Fido_containing"/>
</dbReference>
<proteinExistence type="predicted"/>
<dbReference type="OrthoDB" id="439046at2759"/>
<dbReference type="Gene3D" id="1.10.3290.10">
    <property type="entry name" value="Fido-like domain"/>
    <property type="match status" value="1"/>
</dbReference>
<organism evidence="1 2">
    <name type="scientific">Tetrapyrgos nigripes</name>
    <dbReference type="NCBI Taxonomy" id="182062"/>
    <lineage>
        <taxon>Eukaryota</taxon>
        <taxon>Fungi</taxon>
        <taxon>Dikarya</taxon>
        <taxon>Basidiomycota</taxon>
        <taxon>Agaricomycotina</taxon>
        <taxon>Agaricomycetes</taxon>
        <taxon>Agaricomycetidae</taxon>
        <taxon>Agaricales</taxon>
        <taxon>Marasmiineae</taxon>
        <taxon>Marasmiaceae</taxon>
        <taxon>Tetrapyrgos</taxon>
    </lineage>
</organism>
<protein>
    <submittedName>
        <fullName evidence="1">Uncharacterized protein</fullName>
    </submittedName>
</protein>
<dbReference type="PANTHER" id="PTHR13504">
    <property type="entry name" value="FIDO DOMAIN-CONTAINING PROTEIN DDB_G0283145"/>
    <property type="match status" value="1"/>
</dbReference>
<evidence type="ECO:0000313" key="1">
    <source>
        <dbReference type="EMBL" id="KAF5343457.1"/>
    </source>
</evidence>
<dbReference type="EMBL" id="JAACJM010000140">
    <property type="protein sequence ID" value="KAF5343457.1"/>
    <property type="molecule type" value="Genomic_DNA"/>
</dbReference>
<reference evidence="1 2" key="1">
    <citation type="journal article" date="2020" name="ISME J.">
        <title>Uncovering the hidden diversity of litter-decomposition mechanisms in mushroom-forming fungi.</title>
        <authorList>
            <person name="Floudas D."/>
            <person name="Bentzer J."/>
            <person name="Ahren D."/>
            <person name="Johansson T."/>
            <person name="Persson P."/>
            <person name="Tunlid A."/>
        </authorList>
    </citation>
    <scope>NUCLEOTIDE SEQUENCE [LARGE SCALE GENOMIC DNA]</scope>
    <source>
        <strain evidence="1 2">CBS 291.85</strain>
    </source>
</reference>
<dbReference type="SUPFAM" id="SSF140931">
    <property type="entry name" value="Fic-like"/>
    <property type="match status" value="1"/>
</dbReference>
<dbReference type="Proteomes" id="UP000559256">
    <property type="component" value="Unassembled WGS sequence"/>
</dbReference>
<dbReference type="InterPro" id="IPR036597">
    <property type="entry name" value="Fido-like_dom_sf"/>
</dbReference>
<dbReference type="PANTHER" id="PTHR13504:SF38">
    <property type="entry name" value="FIDO DOMAIN-CONTAINING PROTEIN"/>
    <property type="match status" value="1"/>
</dbReference>
<accession>A0A8H5CKI0</accession>
<dbReference type="AlphaFoldDB" id="A0A8H5CKI0"/>
<evidence type="ECO:0000313" key="2">
    <source>
        <dbReference type="Proteomes" id="UP000559256"/>
    </source>
</evidence>
<name>A0A8H5CKI0_9AGAR</name>
<gene>
    <name evidence="1" type="ORF">D9758_011844</name>
</gene>
<sequence>MVLQGRGSPPTLTDGTIIAEAKVCDLRVLPEKRQQWSELTDLDKNAFSKFLNLHCLKTNEIEGTVQFDSTTATRLVQVGFFEQVDIREIASSTGTIRHREEAMLVLQDTHKAIEMIFQLVRQQPVVLSLDFICRLHKVMMTSSPITVEANSCVNVSVAISASTGGTTRIQFFPFDTVNTELETFCQKFNELIRVENMDPFSAAAWISHDGNGQLSRMLASIPLLLKQLPALCIGPSHKSNYNTCLNAVSALSHRPRIWNLQHSHTRSTRNGDYDLLMQAMYQGTLPSMLDIRTVLTQS</sequence>